<comment type="caution">
    <text evidence="1">The sequence shown here is derived from an EMBL/GenBank/DDBJ whole genome shotgun (WGS) entry which is preliminary data.</text>
</comment>
<evidence type="ECO:0000313" key="1">
    <source>
        <dbReference type="EMBL" id="KAK3576420.1"/>
    </source>
</evidence>
<evidence type="ECO:0000313" key="2">
    <source>
        <dbReference type="Proteomes" id="UP001195483"/>
    </source>
</evidence>
<accession>A0AAE0VH19</accession>
<sequence>MEYSTMRLSLDELQVLTGELPLHLRRTELILRYATRVLTHHGPHPTKLTILQCAETFNRSLIPSPPAAKKFHTLTTRLGLNTLQAVLKWRKARQ</sequence>
<feature type="non-terminal residue" evidence="1">
    <location>
        <position position="94"/>
    </location>
</feature>
<reference evidence="1" key="3">
    <citation type="submission" date="2023-05" db="EMBL/GenBank/DDBJ databases">
        <authorList>
            <person name="Smith C.H."/>
        </authorList>
    </citation>
    <scope>NUCLEOTIDE SEQUENCE</scope>
    <source>
        <strain evidence="1">CHS0354</strain>
        <tissue evidence="1">Mantle</tissue>
    </source>
</reference>
<dbReference type="AlphaFoldDB" id="A0AAE0VH19"/>
<reference evidence="1" key="2">
    <citation type="journal article" date="2021" name="Genome Biol. Evol.">
        <title>Developing a high-quality reference genome for a parasitic bivalve with doubly uniparental inheritance (Bivalvia: Unionida).</title>
        <authorList>
            <person name="Smith C.H."/>
        </authorList>
    </citation>
    <scope>NUCLEOTIDE SEQUENCE</scope>
    <source>
        <strain evidence="1">CHS0354</strain>
        <tissue evidence="1">Mantle</tissue>
    </source>
</reference>
<proteinExistence type="predicted"/>
<dbReference type="Proteomes" id="UP001195483">
    <property type="component" value="Unassembled WGS sequence"/>
</dbReference>
<organism evidence="1 2">
    <name type="scientific">Potamilus streckersoni</name>
    <dbReference type="NCBI Taxonomy" id="2493646"/>
    <lineage>
        <taxon>Eukaryota</taxon>
        <taxon>Metazoa</taxon>
        <taxon>Spiralia</taxon>
        <taxon>Lophotrochozoa</taxon>
        <taxon>Mollusca</taxon>
        <taxon>Bivalvia</taxon>
        <taxon>Autobranchia</taxon>
        <taxon>Heteroconchia</taxon>
        <taxon>Palaeoheterodonta</taxon>
        <taxon>Unionida</taxon>
        <taxon>Unionoidea</taxon>
        <taxon>Unionidae</taxon>
        <taxon>Ambleminae</taxon>
        <taxon>Lampsilini</taxon>
        <taxon>Potamilus</taxon>
    </lineage>
</organism>
<dbReference type="EMBL" id="JAEAOA010001503">
    <property type="protein sequence ID" value="KAK3576420.1"/>
    <property type="molecule type" value="Genomic_DNA"/>
</dbReference>
<reference evidence="1" key="1">
    <citation type="journal article" date="2021" name="Genome Biol. Evol.">
        <title>A High-Quality Reference Genome for a Parasitic Bivalve with Doubly Uniparental Inheritance (Bivalvia: Unionida).</title>
        <authorList>
            <person name="Smith C.H."/>
        </authorList>
    </citation>
    <scope>NUCLEOTIDE SEQUENCE</scope>
    <source>
        <strain evidence="1">CHS0354</strain>
    </source>
</reference>
<keyword evidence="2" id="KW-1185">Reference proteome</keyword>
<name>A0AAE0VH19_9BIVA</name>
<protein>
    <submittedName>
        <fullName evidence="1">Uncharacterized protein</fullName>
    </submittedName>
</protein>
<gene>
    <name evidence="1" type="ORF">CHS0354_025182</name>
</gene>